<protein>
    <submittedName>
        <fullName evidence="1">Uncharacterized protein</fullName>
    </submittedName>
</protein>
<name>A0A8X6XZ52_9ARAC</name>
<evidence type="ECO:0000313" key="2">
    <source>
        <dbReference type="Proteomes" id="UP000886998"/>
    </source>
</evidence>
<accession>A0A8X6XZ52</accession>
<proteinExistence type="predicted"/>
<reference evidence="1" key="1">
    <citation type="submission" date="2020-08" db="EMBL/GenBank/DDBJ databases">
        <title>Multicomponent nature underlies the extraordinary mechanical properties of spider dragline silk.</title>
        <authorList>
            <person name="Kono N."/>
            <person name="Nakamura H."/>
            <person name="Mori M."/>
            <person name="Yoshida Y."/>
            <person name="Ohtoshi R."/>
            <person name="Malay A.D."/>
            <person name="Moran D.A.P."/>
            <person name="Tomita M."/>
            <person name="Numata K."/>
            <person name="Arakawa K."/>
        </authorList>
    </citation>
    <scope>NUCLEOTIDE SEQUENCE</scope>
</reference>
<comment type="caution">
    <text evidence="1">The sequence shown here is derived from an EMBL/GenBank/DDBJ whole genome shotgun (WGS) entry which is preliminary data.</text>
</comment>
<dbReference type="AlphaFoldDB" id="A0A8X6XZ52"/>
<keyword evidence="2" id="KW-1185">Reference proteome</keyword>
<dbReference type="EMBL" id="BMAV01013619">
    <property type="protein sequence ID" value="GFY61379.1"/>
    <property type="molecule type" value="Genomic_DNA"/>
</dbReference>
<organism evidence="1 2">
    <name type="scientific">Trichonephila inaurata madagascariensis</name>
    <dbReference type="NCBI Taxonomy" id="2747483"/>
    <lineage>
        <taxon>Eukaryota</taxon>
        <taxon>Metazoa</taxon>
        <taxon>Ecdysozoa</taxon>
        <taxon>Arthropoda</taxon>
        <taxon>Chelicerata</taxon>
        <taxon>Arachnida</taxon>
        <taxon>Araneae</taxon>
        <taxon>Araneomorphae</taxon>
        <taxon>Entelegynae</taxon>
        <taxon>Araneoidea</taxon>
        <taxon>Nephilidae</taxon>
        <taxon>Trichonephila</taxon>
        <taxon>Trichonephila inaurata</taxon>
    </lineage>
</organism>
<evidence type="ECO:0000313" key="1">
    <source>
        <dbReference type="EMBL" id="GFY61379.1"/>
    </source>
</evidence>
<dbReference type="Proteomes" id="UP000886998">
    <property type="component" value="Unassembled WGS sequence"/>
</dbReference>
<sequence length="78" mass="8909">MEVSRLLGQGIQSEWLKGLEIVISIGGKTEVITLWMRKEKRKETDGLEQNINQKTQVATWVVHLDTSIDLGNFHRSSM</sequence>
<gene>
    <name evidence="1" type="ORF">TNIN_431981</name>
</gene>